<dbReference type="InterPro" id="IPR051126">
    <property type="entry name" value="Thiosulfate_sulfurtransferase"/>
</dbReference>
<evidence type="ECO:0000313" key="4">
    <source>
        <dbReference type="Proteomes" id="UP000198841"/>
    </source>
</evidence>
<dbReference type="Gene3D" id="3.40.250.10">
    <property type="entry name" value="Rhodanese-like domain"/>
    <property type="match status" value="4"/>
</dbReference>
<name>A0A1I3WFY2_9GAMM</name>
<sequence length="538" mass="58654">MTKPVFPLRQAAELIDALRQQQEVAIVDVRDEALFATAHPLFAVNIPLSKLELELLDRIPQHTTAITLYDGGEGLAQTAAERIAALGYSNVALLADDLAGWQAAGGELFIDVNSPSKAFGELVEHHNHTPSLSADEVHQLINSDANVVVLDARRFDEYQTMSIPGATSVPGGELVLRVRDIAPSPETTVIVNCAGRTRSIIGTQSLVNAGIRNPVFALRNGTIGWTLAGHALDQGQSRRYGETSETAQRQAANSARIIADRAGVERIPLATLKRWQQETRTTYLFDVRDADEYAAGHLPGSRHVPGGQLVQETDHYASVRGARIVLIDDDGVRANMTASWLAQLGWQVSVLEELQASDFSESGNWKAQVPPVAQPEFISPQQLAEWLQEGQTQVLDFTTRANHLNSHIPGAAWLLRSTLQQQGKTLLPEARRYVLTCGSSLLAGYAVEQVAELTGKPVFVLEGGNAAWRGAGLPTEQGEQHLLSPAIDRYRRPYEGTDIEAGVMQAYLDWEYGLVAQLDRDGTHGFRVLQLQPQAVTA</sequence>
<dbReference type="PROSITE" id="PS50206">
    <property type="entry name" value="RHODANESE_3"/>
    <property type="match status" value="3"/>
</dbReference>
<dbReference type="CDD" id="cd01534">
    <property type="entry name" value="4RHOD_Repeat_3"/>
    <property type="match status" value="1"/>
</dbReference>
<gene>
    <name evidence="3" type="ORF">SAMN05518863_104202</name>
</gene>
<dbReference type="InterPro" id="IPR001763">
    <property type="entry name" value="Rhodanese-like_dom"/>
</dbReference>
<dbReference type="Pfam" id="PF00581">
    <property type="entry name" value="Rhodanese"/>
    <property type="match status" value="4"/>
</dbReference>
<evidence type="ECO:0000259" key="2">
    <source>
        <dbReference type="PROSITE" id="PS50206"/>
    </source>
</evidence>
<evidence type="ECO:0000256" key="1">
    <source>
        <dbReference type="ARBA" id="ARBA00022737"/>
    </source>
</evidence>
<accession>A0A1I3WFY2</accession>
<dbReference type="RefSeq" id="WP_091003716.1">
    <property type="nucleotide sequence ID" value="NZ_FOSD01000004.1"/>
</dbReference>
<dbReference type="InterPro" id="IPR036873">
    <property type="entry name" value="Rhodanese-like_dom_sf"/>
</dbReference>
<reference evidence="3 4" key="1">
    <citation type="submission" date="2016-10" db="EMBL/GenBank/DDBJ databases">
        <authorList>
            <person name="Varghese N."/>
            <person name="Submissions S."/>
        </authorList>
    </citation>
    <scope>NUCLEOTIDE SEQUENCE [LARGE SCALE GENOMIC DNA]</scope>
    <source>
        <strain evidence="3 4">YR512</strain>
    </source>
</reference>
<protein>
    <submittedName>
        <fullName evidence="3">Rhodanese-related sulfurtransferase</fullName>
    </submittedName>
</protein>
<proteinExistence type="predicted"/>
<dbReference type="PANTHER" id="PTHR43855:SF1">
    <property type="entry name" value="THIOSULFATE SULFURTRANSFERASE"/>
    <property type="match status" value="1"/>
</dbReference>
<feature type="domain" description="Rhodanese" evidence="2">
    <location>
        <begin position="20"/>
        <end position="110"/>
    </location>
</feature>
<evidence type="ECO:0000313" key="3">
    <source>
        <dbReference type="EMBL" id="SFK06614.1"/>
    </source>
</evidence>
<dbReference type="EMBL" id="FOSD01000004">
    <property type="protein sequence ID" value="SFK06614.1"/>
    <property type="molecule type" value="Genomic_DNA"/>
</dbReference>
<feature type="domain" description="Rhodanese" evidence="2">
    <location>
        <begin position="143"/>
        <end position="234"/>
    </location>
</feature>
<organism evidence="3 4">
    <name type="scientific">Candidatus Pantoea symbiotica</name>
    <dbReference type="NCBI Taxonomy" id="1884370"/>
    <lineage>
        <taxon>Bacteria</taxon>
        <taxon>Pseudomonadati</taxon>
        <taxon>Pseudomonadota</taxon>
        <taxon>Gammaproteobacteria</taxon>
        <taxon>Enterobacterales</taxon>
        <taxon>Erwiniaceae</taxon>
        <taxon>Pantoea</taxon>
    </lineage>
</organism>
<dbReference type="SMART" id="SM00450">
    <property type="entry name" value="RHOD"/>
    <property type="match status" value="4"/>
</dbReference>
<dbReference type="Proteomes" id="UP000198841">
    <property type="component" value="Unassembled WGS sequence"/>
</dbReference>
<keyword evidence="4" id="KW-1185">Reference proteome</keyword>
<feature type="domain" description="Rhodanese" evidence="2">
    <location>
        <begin position="278"/>
        <end position="477"/>
    </location>
</feature>
<dbReference type="PANTHER" id="PTHR43855">
    <property type="entry name" value="THIOSULFATE SULFURTRANSFERASE"/>
    <property type="match status" value="1"/>
</dbReference>
<comment type="caution">
    <text evidence="3">The sequence shown here is derived from an EMBL/GenBank/DDBJ whole genome shotgun (WGS) entry which is preliminary data.</text>
</comment>
<keyword evidence="1" id="KW-0677">Repeat</keyword>
<dbReference type="CDD" id="cd01535">
    <property type="entry name" value="4RHOD_Repeat_4"/>
    <property type="match status" value="1"/>
</dbReference>
<dbReference type="SUPFAM" id="SSF52821">
    <property type="entry name" value="Rhodanese/Cell cycle control phosphatase"/>
    <property type="match status" value="4"/>
</dbReference>